<protein>
    <submittedName>
        <fullName evidence="1">Uncharacterized protein</fullName>
    </submittedName>
</protein>
<dbReference type="AlphaFoldDB" id="A0A645D0L8"/>
<dbReference type="EMBL" id="VSSQ01031707">
    <property type="protein sequence ID" value="MPM82709.1"/>
    <property type="molecule type" value="Genomic_DNA"/>
</dbReference>
<evidence type="ECO:0000313" key="1">
    <source>
        <dbReference type="EMBL" id="MPM82709.1"/>
    </source>
</evidence>
<organism evidence="1">
    <name type="scientific">bioreactor metagenome</name>
    <dbReference type="NCBI Taxonomy" id="1076179"/>
    <lineage>
        <taxon>unclassified sequences</taxon>
        <taxon>metagenomes</taxon>
        <taxon>ecological metagenomes</taxon>
    </lineage>
</organism>
<sequence length="133" mass="14774">MVVAPVVHAVVIGQRHVHVGSIFGDLVAPIRVRLCRVQRAALGTLFGRGLVQRRKQHHKKRHVIGQRHPAEKPMPLPQRFAKPTVSAAVTLHLLGRKVVVVCNHIPKHCKTPPFPLSAGLPFLQVPRCFVKKT</sequence>
<reference evidence="1" key="1">
    <citation type="submission" date="2019-08" db="EMBL/GenBank/DDBJ databases">
        <authorList>
            <person name="Kucharzyk K."/>
            <person name="Murdoch R.W."/>
            <person name="Higgins S."/>
            <person name="Loffler F."/>
        </authorList>
    </citation>
    <scope>NUCLEOTIDE SEQUENCE</scope>
</reference>
<accession>A0A645D0L8</accession>
<name>A0A645D0L8_9ZZZZ</name>
<gene>
    <name evidence="1" type="ORF">SDC9_129771</name>
</gene>
<comment type="caution">
    <text evidence="1">The sequence shown here is derived from an EMBL/GenBank/DDBJ whole genome shotgun (WGS) entry which is preliminary data.</text>
</comment>
<proteinExistence type="predicted"/>